<gene>
    <name evidence="3" type="ORF">SAMN02745775_110156</name>
</gene>
<organism evidence="3 4">
    <name type="scientific">Falsiroseomonas stagni DSM 19981</name>
    <dbReference type="NCBI Taxonomy" id="1123062"/>
    <lineage>
        <taxon>Bacteria</taxon>
        <taxon>Pseudomonadati</taxon>
        <taxon>Pseudomonadota</taxon>
        <taxon>Alphaproteobacteria</taxon>
        <taxon>Acetobacterales</taxon>
        <taxon>Roseomonadaceae</taxon>
        <taxon>Falsiroseomonas</taxon>
    </lineage>
</organism>
<evidence type="ECO:0000256" key="2">
    <source>
        <dbReference type="SAM" id="Phobius"/>
    </source>
</evidence>
<evidence type="ECO:0000313" key="4">
    <source>
        <dbReference type="Proteomes" id="UP000199473"/>
    </source>
</evidence>
<dbReference type="Proteomes" id="UP000199473">
    <property type="component" value="Unassembled WGS sequence"/>
</dbReference>
<dbReference type="Pfam" id="PF05656">
    <property type="entry name" value="DUF805"/>
    <property type="match status" value="1"/>
</dbReference>
<sequence length="130" mass="14281">MNFPDAVASALRNYATFAGRARRSEFWFFQLFSMLAQVIAGIIDDAATGGVLGAVLAVALLIPSISVGARRLHDDGRSGWWQLLILVPLIGWIILLIWYCQHGETGPNRFGPDPRAGTLPPGQRPWPVNR</sequence>
<dbReference type="InterPro" id="IPR008523">
    <property type="entry name" value="DUF805"/>
</dbReference>
<keyword evidence="4" id="KW-1185">Reference proteome</keyword>
<dbReference type="GO" id="GO:0005886">
    <property type="term" value="C:plasma membrane"/>
    <property type="evidence" value="ECO:0007669"/>
    <property type="project" value="TreeGrafter"/>
</dbReference>
<feature type="region of interest" description="Disordered" evidence="1">
    <location>
        <begin position="109"/>
        <end position="130"/>
    </location>
</feature>
<proteinExistence type="predicted"/>
<dbReference type="RefSeq" id="WP_092962042.1">
    <property type="nucleotide sequence ID" value="NZ_FOSQ01000010.1"/>
</dbReference>
<dbReference type="OrthoDB" id="9812349at2"/>
<name>A0A1I4DCN1_9PROT</name>
<dbReference type="PANTHER" id="PTHR34980">
    <property type="entry name" value="INNER MEMBRANE PROTEIN-RELATED-RELATED"/>
    <property type="match status" value="1"/>
</dbReference>
<accession>A0A1I4DCN1</accession>
<protein>
    <submittedName>
        <fullName evidence="3">Uncharacterized membrane protein YhaH, DUF805 family</fullName>
    </submittedName>
</protein>
<dbReference type="PANTHER" id="PTHR34980:SF2">
    <property type="entry name" value="INNER MEMBRANE PROTEIN YHAH-RELATED"/>
    <property type="match status" value="1"/>
</dbReference>
<dbReference type="AlphaFoldDB" id="A0A1I4DCN1"/>
<evidence type="ECO:0000256" key="1">
    <source>
        <dbReference type="SAM" id="MobiDB-lite"/>
    </source>
</evidence>
<feature type="transmembrane region" description="Helical" evidence="2">
    <location>
        <begin position="49"/>
        <end position="68"/>
    </location>
</feature>
<keyword evidence="2" id="KW-0812">Transmembrane</keyword>
<evidence type="ECO:0000313" key="3">
    <source>
        <dbReference type="EMBL" id="SFK91398.1"/>
    </source>
</evidence>
<feature type="transmembrane region" description="Helical" evidence="2">
    <location>
        <begin position="80"/>
        <end position="99"/>
    </location>
</feature>
<keyword evidence="2" id="KW-1133">Transmembrane helix</keyword>
<dbReference type="EMBL" id="FOSQ01000010">
    <property type="protein sequence ID" value="SFK91398.1"/>
    <property type="molecule type" value="Genomic_DNA"/>
</dbReference>
<dbReference type="STRING" id="1123062.SAMN02745775_110156"/>
<reference evidence="3 4" key="1">
    <citation type="submission" date="2016-10" db="EMBL/GenBank/DDBJ databases">
        <authorList>
            <person name="de Groot N.N."/>
        </authorList>
    </citation>
    <scope>NUCLEOTIDE SEQUENCE [LARGE SCALE GENOMIC DNA]</scope>
    <source>
        <strain evidence="3 4">DSM 19981</strain>
    </source>
</reference>
<keyword evidence="2" id="KW-0472">Membrane</keyword>
<feature type="transmembrane region" description="Helical" evidence="2">
    <location>
        <begin position="26"/>
        <end position="43"/>
    </location>
</feature>